<evidence type="ECO:0000313" key="2">
    <source>
        <dbReference type="Proteomes" id="UP000517916"/>
    </source>
</evidence>
<accession>A0ABR6BH51</accession>
<sequence>MRRVLYAPPTPVIRNQTSGILTPAAAAGTPGSPRTITASGHGYSIAHQIAVTFNGAFNAETVTALVTLTFTDGTTTAPFGLAASAPGTSGVSSNDIAYLMPDKCLIASVTATVQSTRDTSAVTATMRVTATQV</sequence>
<gene>
    <name evidence="1" type="ORF">BC739_003113</name>
</gene>
<organism evidence="1 2">
    <name type="scientific">Kutzneria viridogrisea</name>
    <dbReference type="NCBI Taxonomy" id="47990"/>
    <lineage>
        <taxon>Bacteria</taxon>
        <taxon>Bacillati</taxon>
        <taxon>Actinomycetota</taxon>
        <taxon>Actinomycetes</taxon>
        <taxon>Pseudonocardiales</taxon>
        <taxon>Pseudonocardiaceae</taxon>
        <taxon>Kutzneria</taxon>
    </lineage>
</organism>
<dbReference type="RefSeq" id="WP_182837533.1">
    <property type="nucleotide sequence ID" value="NZ_BAAABQ010000059.1"/>
</dbReference>
<protein>
    <submittedName>
        <fullName evidence="1">Uncharacterized protein</fullName>
    </submittedName>
</protein>
<evidence type="ECO:0000313" key="1">
    <source>
        <dbReference type="EMBL" id="MBA8925914.1"/>
    </source>
</evidence>
<keyword evidence="2" id="KW-1185">Reference proteome</keyword>
<name>A0ABR6BH51_9PSEU</name>
<proteinExistence type="predicted"/>
<dbReference type="Proteomes" id="UP000517916">
    <property type="component" value="Unassembled WGS sequence"/>
</dbReference>
<comment type="caution">
    <text evidence="1">The sequence shown here is derived from an EMBL/GenBank/DDBJ whole genome shotgun (WGS) entry which is preliminary data.</text>
</comment>
<dbReference type="EMBL" id="JACJID010000002">
    <property type="protein sequence ID" value="MBA8925914.1"/>
    <property type="molecule type" value="Genomic_DNA"/>
</dbReference>
<reference evidence="1 2" key="1">
    <citation type="submission" date="2020-08" db="EMBL/GenBank/DDBJ databases">
        <title>Genomic Encyclopedia of Archaeal and Bacterial Type Strains, Phase II (KMG-II): from individual species to whole genera.</title>
        <authorList>
            <person name="Goeker M."/>
        </authorList>
    </citation>
    <scope>NUCLEOTIDE SEQUENCE [LARGE SCALE GENOMIC DNA]</scope>
    <source>
        <strain evidence="1 2">DSM 43850</strain>
    </source>
</reference>